<dbReference type="InterPro" id="IPR017939">
    <property type="entry name" value="G-Glutamylcylcotransferase"/>
</dbReference>
<dbReference type="PANTHER" id="PTHR12935">
    <property type="entry name" value="GAMMA-GLUTAMYLCYCLOTRANSFERASE"/>
    <property type="match status" value="1"/>
</dbReference>
<proteinExistence type="predicted"/>
<dbReference type="EMBL" id="DSVQ01000018">
    <property type="protein sequence ID" value="HGT40753.1"/>
    <property type="molecule type" value="Genomic_DNA"/>
</dbReference>
<comment type="caution">
    <text evidence="5">The sequence shown here is derived from an EMBL/GenBank/DDBJ whole genome shotgun (WGS) entry which is preliminary data.</text>
</comment>
<evidence type="ECO:0000256" key="2">
    <source>
        <dbReference type="PIRSR" id="PIRSR617939-1"/>
    </source>
</evidence>
<name>A0A7C4LMT2_9PLAN</name>
<organism evidence="5">
    <name type="scientific">Schlesneria paludicola</name>
    <dbReference type="NCBI Taxonomy" id="360056"/>
    <lineage>
        <taxon>Bacteria</taxon>
        <taxon>Pseudomonadati</taxon>
        <taxon>Planctomycetota</taxon>
        <taxon>Planctomycetia</taxon>
        <taxon>Planctomycetales</taxon>
        <taxon>Planctomycetaceae</taxon>
        <taxon>Schlesneria</taxon>
    </lineage>
</organism>
<accession>A0A7C4LMT2</accession>
<dbReference type="InterPro" id="IPR009288">
    <property type="entry name" value="AIG2-like_dom"/>
</dbReference>
<protein>
    <submittedName>
        <fullName evidence="5">Gamma-glutamylcyclotransferase</fullName>
    </submittedName>
</protein>
<keyword evidence="1" id="KW-0456">Lyase</keyword>
<dbReference type="InterPro" id="IPR013024">
    <property type="entry name" value="GGCT-like"/>
</dbReference>
<reference evidence="5" key="1">
    <citation type="journal article" date="2020" name="mSystems">
        <title>Genome- and Community-Level Interaction Insights into Carbon Utilization and Element Cycling Functions of Hydrothermarchaeota in Hydrothermal Sediment.</title>
        <authorList>
            <person name="Zhou Z."/>
            <person name="Liu Y."/>
            <person name="Xu W."/>
            <person name="Pan J."/>
            <person name="Luo Z.H."/>
            <person name="Li M."/>
        </authorList>
    </citation>
    <scope>NUCLEOTIDE SEQUENCE [LARGE SCALE GENOMIC DNA]</scope>
    <source>
        <strain evidence="5">SpSt-508</strain>
    </source>
</reference>
<dbReference type="AlphaFoldDB" id="A0A7C4LMT2"/>
<feature type="binding site" evidence="3">
    <location>
        <begin position="43"/>
        <end position="48"/>
    </location>
    <ligand>
        <name>substrate</name>
    </ligand>
</feature>
<evidence type="ECO:0000259" key="4">
    <source>
        <dbReference type="Pfam" id="PF06094"/>
    </source>
</evidence>
<dbReference type="CDD" id="cd06661">
    <property type="entry name" value="GGCT_like"/>
    <property type="match status" value="1"/>
</dbReference>
<feature type="active site" description="Proton acceptor" evidence="2">
    <location>
        <position position="112"/>
    </location>
</feature>
<evidence type="ECO:0000313" key="5">
    <source>
        <dbReference type="EMBL" id="HGT40753.1"/>
    </source>
</evidence>
<feature type="binding site" evidence="3">
    <location>
        <position position="152"/>
    </location>
    <ligand>
        <name>substrate</name>
    </ligand>
</feature>
<gene>
    <name evidence="5" type="ORF">ENS64_16030</name>
</gene>
<feature type="domain" description="Gamma-glutamylcyclotransferase AIG2-like" evidence="4">
    <location>
        <begin position="43"/>
        <end position="148"/>
    </location>
</feature>
<dbReference type="PANTHER" id="PTHR12935:SF0">
    <property type="entry name" value="GAMMA-GLUTAMYLCYCLOTRANSFERASE"/>
    <property type="match status" value="1"/>
</dbReference>
<dbReference type="Gene3D" id="3.10.490.10">
    <property type="entry name" value="Gamma-glutamyl cyclotransferase-like"/>
    <property type="match status" value="1"/>
</dbReference>
<evidence type="ECO:0000256" key="1">
    <source>
        <dbReference type="ARBA" id="ARBA00023239"/>
    </source>
</evidence>
<dbReference type="GO" id="GO:0016740">
    <property type="term" value="F:transferase activity"/>
    <property type="evidence" value="ECO:0007669"/>
    <property type="project" value="UniProtKB-KW"/>
</dbReference>
<evidence type="ECO:0000256" key="3">
    <source>
        <dbReference type="PIRSR" id="PIRSR617939-2"/>
    </source>
</evidence>
<dbReference type="GO" id="GO:0003839">
    <property type="term" value="F:gamma-glutamylcyclotransferase activity"/>
    <property type="evidence" value="ECO:0007669"/>
    <property type="project" value="InterPro"/>
</dbReference>
<dbReference type="InterPro" id="IPR036568">
    <property type="entry name" value="GGCT-like_sf"/>
</dbReference>
<dbReference type="Pfam" id="PF06094">
    <property type="entry name" value="GGACT"/>
    <property type="match status" value="1"/>
</dbReference>
<keyword evidence="5" id="KW-0808">Transferase</keyword>
<sequence>MNADCFGESTQLLSENSPGRLRGIHRTSAGKAISMSAESKKYYFAYGSNMDPTQMSARCPEAEWVSVGTVSGWQIRINTRGVATIIPEAGSILYGIVWSLTPADEQSLDRYEAVGKHYDKQPMEVRLDDGRNVAAFVYVARESQRGNPRPGYMDGILAAARSNAFPASYVQELETWATPGE</sequence>
<dbReference type="SUPFAM" id="SSF110857">
    <property type="entry name" value="Gamma-glutamyl cyclotransferase-like"/>
    <property type="match status" value="1"/>
</dbReference>